<feature type="chain" id="PRO_5011962068" description="PorV/PorQ family protein" evidence="1">
    <location>
        <begin position="19"/>
        <end position="269"/>
    </location>
</feature>
<gene>
    <name evidence="2" type="ORF">SAMN05660236_1732</name>
</gene>
<dbReference type="Proteomes" id="UP000190961">
    <property type="component" value="Unassembled WGS sequence"/>
</dbReference>
<evidence type="ECO:0008006" key="4">
    <source>
        <dbReference type="Google" id="ProtNLM"/>
    </source>
</evidence>
<feature type="signal peptide" evidence="1">
    <location>
        <begin position="1"/>
        <end position="18"/>
    </location>
</feature>
<dbReference type="AlphaFoldDB" id="A0A1T5K2T7"/>
<accession>A0A1T5K2T7</accession>
<name>A0A1T5K2T7_9BACT</name>
<reference evidence="2 3" key="1">
    <citation type="submission" date="2017-02" db="EMBL/GenBank/DDBJ databases">
        <authorList>
            <person name="Peterson S.W."/>
        </authorList>
    </citation>
    <scope>NUCLEOTIDE SEQUENCE [LARGE SCALE GENOMIC DNA]</scope>
    <source>
        <strain evidence="2 3">DSM 25262</strain>
    </source>
</reference>
<dbReference type="EMBL" id="FUZU01000001">
    <property type="protein sequence ID" value="SKC57809.1"/>
    <property type="molecule type" value="Genomic_DNA"/>
</dbReference>
<evidence type="ECO:0000313" key="2">
    <source>
        <dbReference type="EMBL" id="SKC57809.1"/>
    </source>
</evidence>
<proteinExistence type="predicted"/>
<evidence type="ECO:0000256" key="1">
    <source>
        <dbReference type="SAM" id="SignalP"/>
    </source>
</evidence>
<evidence type="ECO:0000313" key="3">
    <source>
        <dbReference type="Proteomes" id="UP000190961"/>
    </source>
</evidence>
<keyword evidence="1" id="KW-0732">Signal</keyword>
<sequence length="269" mass="28970">MLVAACLACISYTISAQSASTFMGARTQGLAYASACLSDEWSIFNNIGGLAKINQATTAFTYNARPGIAAFNTMAAVVAIPAATGVAGMGIFRFGDDLYNEQVITAGFSNAFGLASLGASIKYIQYSTEGFGSKGVLGFDFGGIASLTPKVSIGAHIVNITQPSITEDDERLPTILAVGIAFTPSDKLLVTTEIEKDLDYSPTWKAGLEYKFYKKFWFRTGFNLQPNAGFIGFGFKPQKFVLDYSFMQSFDQGSRHQATVAYRLKAKRS</sequence>
<keyword evidence="3" id="KW-1185">Reference proteome</keyword>
<protein>
    <recommendedName>
        <fullName evidence="4">PorV/PorQ family protein</fullName>
    </recommendedName>
</protein>
<dbReference type="STRING" id="688867.SAMN05660236_1732"/>
<dbReference type="Gene3D" id="2.40.160.60">
    <property type="entry name" value="Outer membrane protein transport protein (OMPP1/FadL/TodX)"/>
    <property type="match status" value="1"/>
</dbReference>
<organism evidence="2 3">
    <name type="scientific">Ohtaekwangia koreensis</name>
    <dbReference type="NCBI Taxonomy" id="688867"/>
    <lineage>
        <taxon>Bacteria</taxon>
        <taxon>Pseudomonadati</taxon>
        <taxon>Bacteroidota</taxon>
        <taxon>Cytophagia</taxon>
        <taxon>Cytophagales</taxon>
        <taxon>Fulvivirgaceae</taxon>
        <taxon>Ohtaekwangia</taxon>
    </lineage>
</organism>